<dbReference type="GO" id="GO:0006308">
    <property type="term" value="P:DNA catabolic process"/>
    <property type="evidence" value="ECO:0007669"/>
    <property type="project" value="UniProtKB-ARBA"/>
</dbReference>
<evidence type="ECO:0000256" key="7">
    <source>
        <dbReference type="ARBA" id="ARBA00022729"/>
    </source>
</evidence>
<evidence type="ECO:0000256" key="4">
    <source>
        <dbReference type="ARBA" id="ARBA00012562"/>
    </source>
</evidence>
<gene>
    <name evidence="13" type="ORF">ILEXP_LOCUS28191</name>
</gene>
<dbReference type="GO" id="GO:0004521">
    <property type="term" value="F:RNA endonuclease activity"/>
    <property type="evidence" value="ECO:0007669"/>
    <property type="project" value="UniProtKB-ARBA"/>
</dbReference>
<dbReference type="FunFam" id="1.10.575.10:FF:000002">
    <property type="entry name" value="Endonuclease 2"/>
    <property type="match status" value="1"/>
</dbReference>
<dbReference type="Gene3D" id="1.10.575.10">
    <property type="entry name" value="P1 Nuclease"/>
    <property type="match status" value="1"/>
</dbReference>
<evidence type="ECO:0000313" key="14">
    <source>
        <dbReference type="Proteomes" id="UP001642360"/>
    </source>
</evidence>
<feature type="chain" id="PRO_5044887748" description="Aspergillus nuclease S1" evidence="12">
    <location>
        <begin position="24"/>
        <end position="302"/>
    </location>
</feature>
<name>A0ABC8SR60_9AQUA</name>
<evidence type="ECO:0000256" key="2">
    <source>
        <dbReference type="ARBA" id="ARBA00009547"/>
    </source>
</evidence>
<dbReference type="GO" id="GO:0000014">
    <property type="term" value="F:single-stranded DNA endodeoxyribonuclease activity"/>
    <property type="evidence" value="ECO:0007669"/>
    <property type="project" value="UniProtKB-ARBA"/>
</dbReference>
<evidence type="ECO:0000256" key="1">
    <source>
        <dbReference type="ARBA" id="ARBA00000245"/>
    </source>
</evidence>
<keyword evidence="10" id="KW-1015">Disulfide bond</keyword>
<dbReference type="InterPro" id="IPR008947">
    <property type="entry name" value="PLipase_C/P1_nuclease_dom_sf"/>
</dbReference>
<evidence type="ECO:0000256" key="6">
    <source>
        <dbReference type="ARBA" id="ARBA00022723"/>
    </source>
</evidence>
<evidence type="ECO:0000256" key="5">
    <source>
        <dbReference type="ARBA" id="ARBA00022722"/>
    </source>
</evidence>
<evidence type="ECO:0000256" key="9">
    <source>
        <dbReference type="ARBA" id="ARBA00022801"/>
    </source>
</evidence>
<comment type="catalytic activity">
    <reaction evidence="1">
        <text>Endonucleolytic cleavage to 5'-phosphomononucleotide and 5'-phosphooligonucleotide end-products.</text>
        <dbReference type="EC" id="3.1.30.1"/>
    </reaction>
</comment>
<keyword evidence="7 12" id="KW-0732">Signal</keyword>
<keyword evidence="9" id="KW-0378">Hydrolase</keyword>
<proteinExistence type="inferred from homology"/>
<reference evidence="13 14" key="1">
    <citation type="submission" date="2024-02" db="EMBL/GenBank/DDBJ databases">
        <authorList>
            <person name="Vignale AGUSTIN F."/>
            <person name="Sosa J E."/>
            <person name="Modenutti C."/>
        </authorList>
    </citation>
    <scope>NUCLEOTIDE SEQUENCE [LARGE SCALE GENOMIC DNA]</scope>
</reference>
<keyword evidence="8" id="KW-0255">Endonuclease</keyword>
<keyword evidence="5" id="KW-0540">Nuclease</keyword>
<evidence type="ECO:0000313" key="13">
    <source>
        <dbReference type="EMBL" id="CAK9159497.1"/>
    </source>
</evidence>
<dbReference type="PANTHER" id="PTHR33146">
    <property type="entry name" value="ENDONUCLEASE 4"/>
    <property type="match status" value="1"/>
</dbReference>
<keyword evidence="11" id="KW-0325">Glycoprotein</keyword>
<evidence type="ECO:0000256" key="11">
    <source>
        <dbReference type="ARBA" id="ARBA00023180"/>
    </source>
</evidence>
<organism evidence="13 14">
    <name type="scientific">Ilex paraguariensis</name>
    <name type="common">yerba mate</name>
    <dbReference type="NCBI Taxonomy" id="185542"/>
    <lineage>
        <taxon>Eukaryota</taxon>
        <taxon>Viridiplantae</taxon>
        <taxon>Streptophyta</taxon>
        <taxon>Embryophyta</taxon>
        <taxon>Tracheophyta</taxon>
        <taxon>Spermatophyta</taxon>
        <taxon>Magnoliopsida</taxon>
        <taxon>eudicotyledons</taxon>
        <taxon>Gunneridae</taxon>
        <taxon>Pentapetalae</taxon>
        <taxon>asterids</taxon>
        <taxon>campanulids</taxon>
        <taxon>Aquifoliales</taxon>
        <taxon>Aquifoliaceae</taxon>
        <taxon>Ilex</taxon>
    </lineage>
</organism>
<dbReference type="Proteomes" id="UP001642360">
    <property type="component" value="Unassembled WGS sequence"/>
</dbReference>
<evidence type="ECO:0000256" key="12">
    <source>
        <dbReference type="SAM" id="SignalP"/>
    </source>
</evidence>
<dbReference type="CDD" id="cd11010">
    <property type="entry name" value="S1-P1_nuclease"/>
    <property type="match status" value="1"/>
</dbReference>
<feature type="signal peptide" evidence="12">
    <location>
        <begin position="1"/>
        <end position="23"/>
    </location>
</feature>
<accession>A0ABC8SR60</accession>
<dbReference type="SUPFAM" id="SSF48537">
    <property type="entry name" value="Phospholipase C/P1 nuclease"/>
    <property type="match status" value="1"/>
</dbReference>
<dbReference type="AlphaFoldDB" id="A0ABC8SR60"/>
<comment type="subunit">
    <text evidence="3">Monomer.</text>
</comment>
<evidence type="ECO:0000256" key="3">
    <source>
        <dbReference type="ARBA" id="ARBA00011245"/>
    </source>
</evidence>
<evidence type="ECO:0000256" key="10">
    <source>
        <dbReference type="ARBA" id="ARBA00023157"/>
    </source>
</evidence>
<dbReference type="GO" id="GO:0046872">
    <property type="term" value="F:metal ion binding"/>
    <property type="evidence" value="ECO:0007669"/>
    <property type="project" value="UniProtKB-KW"/>
</dbReference>
<dbReference type="EMBL" id="CAUOFW020003369">
    <property type="protein sequence ID" value="CAK9159497.1"/>
    <property type="molecule type" value="Genomic_DNA"/>
</dbReference>
<dbReference type="Pfam" id="PF02265">
    <property type="entry name" value="S1-P1_nuclease"/>
    <property type="match status" value="1"/>
</dbReference>
<dbReference type="PANTHER" id="PTHR33146:SF27">
    <property type="entry name" value="ENDONUCLEASE 2"/>
    <property type="match status" value="1"/>
</dbReference>
<evidence type="ECO:0000256" key="8">
    <source>
        <dbReference type="ARBA" id="ARBA00022759"/>
    </source>
</evidence>
<keyword evidence="6" id="KW-0479">Metal-binding</keyword>
<keyword evidence="14" id="KW-1185">Reference proteome</keyword>
<comment type="caution">
    <text evidence="13">The sequence shown here is derived from an EMBL/GenBank/DDBJ whole genome shotgun (WGS) entry which is preliminary data.</text>
</comment>
<comment type="similarity">
    <text evidence="2">Belongs to the nuclease type I family.</text>
</comment>
<dbReference type="InterPro" id="IPR003154">
    <property type="entry name" value="S1/P1nuclease"/>
</dbReference>
<sequence length="302" mass="33725">MEFCRVHTLALVSFLFLCPVAHCWGVDGHLTVCKIAQARLSEAAADAVKQLLPESADNDLGSVCSWADQVKFRYRWSSALHYIDTPDNLCTYLYSRDCKDENGVKDRCVAGAINNYTSQLLGYGNAASQCKPFNQTSLPSPFLLFFVSIIANHFSKENHPLLCHKPLHVGFTSDKGGNTINVHWFTRKAVLHHVWDDSIIETSEKRSYDSNTEGLINAIQKNITTTWADQVKTWETCSRNMTACPDIYATESIKAACNWAYKGVSEGSVLEDDYFLSRLPIVNMRLAQGGVRLAATLNRVFG</sequence>
<dbReference type="EC" id="3.1.30.1" evidence="4"/>
<protein>
    <recommendedName>
        <fullName evidence="4">Aspergillus nuclease S1</fullName>
        <ecNumber evidence="4">3.1.30.1</ecNumber>
    </recommendedName>
</protein>